<feature type="transmembrane region" description="Helical" evidence="6">
    <location>
        <begin position="96"/>
        <end position="116"/>
    </location>
</feature>
<keyword evidence="5 6" id="KW-0472">Membrane</keyword>
<keyword evidence="2" id="KW-1003">Cell membrane</keyword>
<feature type="transmembrane region" description="Helical" evidence="6">
    <location>
        <begin position="342"/>
        <end position="366"/>
    </location>
</feature>
<organism evidence="7 8">
    <name type="scientific">Gordonia pseudamarae</name>
    <dbReference type="NCBI Taxonomy" id="2831662"/>
    <lineage>
        <taxon>Bacteria</taxon>
        <taxon>Bacillati</taxon>
        <taxon>Actinomycetota</taxon>
        <taxon>Actinomycetes</taxon>
        <taxon>Mycobacteriales</taxon>
        <taxon>Gordoniaceae</taxon>
        <taxon>Gordonia</taxon>
    </lineage>
</organism>
<evidence type="ECO:0000256" key="1">
    <source>
        <dbReference type="ARBA" id="ARBA00004651"/>
    </source>
</evidence>
<keyword evidence="3 6" id="KW-0812">Transmembrane</keyword>
<evidence type="ECO:0000256" key="5">
    <source>
        <dbReference type="ARBA" id="ARBA00023136"/>
    </source>
</evidence>
<dbReference type="PANTHER" id="PTHR30250:SF11">
    <property type="entry name" value="O-ANTIGEN TRANSPORTER-RELATED"/>
    <property type="match status" value="1"/>
</dbReference>
<feature type="transmembrane region" description="Helical" evidence="6">
    <location>
        <begin position="237"/>
        <end position="261"/>
    </location>
</feature>
<keyword evidence="4 6" id="KW-1133">Transmembrane helix</keyword>
<feature type="transmembrane region" description="Helical" evidence="6">
    <location>
        <begin position="197"/>
        <end position="216"/>
    </location>
</feature>
<evidence type="ECO:0000256" key="2">
    <source>
        <dbReference type="ARBA" id="ARBA00022475"/>
    </source>
</evidence>
<dbReference type="Proteomes" id="UP001059836">
    <property type="component" value="Chromosome"/>
</dbReference>
<sequence length="442" mass="45770">MGAEPSTDPGGRSRWQSLEFNSTALMAAGLINSALGLVFWALAARFFVEAEVGRAGAVINTAVMLSTLANLSLGALYERFLPLAGRLTGGLLIRGYVVTGTLALTLGAIFIAVGPADDLFGSTTGKGLFPLCVAVLAAFALADSVLVGLRIARWAAVKNITLAVLKLTVLCGLGITVADRNDSMSGGSMPGSTAIEVSWVLTAAVAVIAVQAVVVMSVRAQSRTEPSLPPNRQLLSYFASTFGIAALASITPLVLPLLVVVQAGATDTAYFTVSWTIVSAILVAVLMVCGPFIAEAAAHPEQLAALLRRFLRLFGAASVLAACALGVGGPVALWLVSPDYAANAWSLMLAAALVPIASAPGVVFACLCRVHRTMAPAVALQVVSTVGVITGCLWVIPRHGITGIGWTYAAVETLGSLLIAVPLWRRLRTDLRAVPAQPNPRH</sequence>
<feature type="transmembrane region" description="Helical" evidence="6">
    <location>
        <begin position="156"/>
        <end position="177"/>
    </location>
</feature>
<gene>
    <name evidence="7" type="ORF">GII31_16935</name>
</gene>
<feature type="transmembrane region" description="Helical" evidence="6">
    <location>
        <begin position="310"/>
        <end position="336"/>
    </location>
</feature>
<name>A0ABX6INZ0_9ACTN</name>
<evidence type="ECO:0000313" key="7">
    <source>
        <dbReference type="EMBL" id="QHN37662.1"/>
    </source>
</evidence>
<evidence type="ECO:0008006" key="9">
    <source>
        <dbReference type="Google" id="ProtNLM"/>
    </source>
</evidence>
<feature type="transmembrane region" description="Helical" evidence="6">
    <location>
        <begin position="128"/>
        <end position="149"/>
    </location>
</feature>
<feature type="transmembrane region" description="Helical" evidence="6">
    <location>
        <begin position="378"/>
        <end position="397"/>
    </location>
</feature>
<dbReference type="EMBL" id="CP045809">
    <property type="protein sequence ID" value="QHN37662.1"/>
    <property type="molecule type" value="Genomic_DNA"/>
</dbReference>
<feature type="transmembrane region" description="Helical" evidence="6">
    <location>
        <begin position="273"/>
        <end position="298"/>
    </location>
</feature>
<evidence type="ECO:0000256" key="3">
    <source>
        <dbReference type="ARBA" id="ARBA00022692"/>
    </source>
</evidence>
<protein>
    <recommendedName>
        <fullName evidence="9">O-antigen/teichoic acid export membrane protein</fullName>
    </recommendedName>
</protein>
<dbReference type="PANTHER" id="PTHR30250">
    <property type="entry name" value="PST FAMILY PREDICTED COLANIC ACID TRANSPORTER"/>
    <property type="match status" value="1"/>
</dbReference>
<proteinExistence type="predicted"/>
<dbReference type="InterPro" id="IPR050833">
    <property type="entry name" value="Poly_Biosynth_Transport"/>
</dbReference>
<feature type="transmembrane region" description="Helical" evidence="6">
    <location>
        <begin position="20"/>
        <end position="43"/>
    </location>
</feature>
<evidence type="ECO:0000256" key="6">
    <source>
        <dbReference type="SAM" id="Phobius"/>
    </source>
</evidence>
<reference evidence="7" key="1">
    <citation type="journal article" date="2021" name="Nat. Microbiol.">
        <title>Cocultivation of an ultrasmall environmental parasitic bacterium with lytic ability against bacteria associated with wastewater foams.</title>
        <authorList>
            <person name="Batinovic S."/>
            <person name="Rose J.J.A."/>
            <person name="Ratcliffe J."/>
            <person name="Seviour R.J."/>
            <person name="Petrovski S."/>
        </authorList>
    </citation>
    <scope>NUCLEOTIDE SEQUENCE</scope>
    <source>
        <strain evidence="7">CON9</strain>
    </source>
</reference>
<feature type="transmembrane region" description="Helical" evidence="6">
    <location>
        <begin position="403"/>
        <end position="424"/>
    </location>
</feature>
<accession>A0ABX6INZ0</accession>
<feature type="transmembrane region" description="Helical" evidence="6">
    <location>
        <begin position="55"/>
        <end position="76"/>
    </location>
</feature>
<keyword evidence="8" id="KW-1185">Reference proteome</keyword>
<comment type="subcellular location">
    <subcellularLocation>
        <location evidence="1">Cell membrane</location>
        <topology evidence="1">Multi-pass membrane protein</topology>
    </subcellularLocation>
</comment>
<evidence type="ECO:0000313" key="8">
    <source>
        <dbReference type="Proteomes" id="UP001059836"/>
    </source>
</evidence>
<evidence type="ECO:0000256" key="4">
    <source>
        <dbReference type="ARBA" id="ARBA00022989"/>
    </source>
</evidence>